<evidence type="ECO:0000313" key="4">
    <source>
        <dbReference type="Proteomes" id="UP001066276"/>
    </source>
</evidence>
<evidence type="ECO:0000313" key="3">
    <source>
        <dbReference type="EMBL" id="KAJ1118564.1"/>
    </source>
</evidence>
<gene>
    <name evidence="3" type="ORF">NDU88_006755</name>
</gene>
<organism evidence="3 4">
    <name type="scientific">Pleurodeles waltl</name>
    <name type="common">Iberian ribbed newt</name>
    <dbReference type="NCBI Taxonomy" id="8319"/>
    <lineage>
        <taxon>Eukaryota</taxon>
        <taxon>Metazoa</taxon>
        <taxon>Chordata</taxon>
        <taxon>Craniata</taxon>
        <taxon>Vertebrata</taxon>
        <taxon>Euteleostomi</taxon>
        <taxon>Amphibia</taxon>
        <taxon>Batrachia</taxon>
        <taxon>Caudata</taxon>
        <taxon>Salamandroidea</taxon>
        <taxon>Salamandridae</taxon>
        <taxon>Pleurodelinae</taxon>
        <taxon>Pleurodeles</taxon>
    </lineage>
</organism>
<keyword evidence="4" id="KW-1185">Reference proteome</keyword>
<dbReference type="Proteomes" id="UP001066276">
    <property type="component" value="Chromosome 8"/>
</dbReference>
<name>A0AAV7NVC2_PLEWA</name>
<feature type="compositionally biased region" description="Basic and acidic residues" evidence="2">
    <location>
        <begin position="1"/>
        <end position="11"/>
    </location>
</feature>
<dbReference type="EMBL" id="JANPWB010000012">
    <property type="protein sequence ID" value="KAJ1118564.1"/>
    <property type="molecule type" value="Genomic_DNA"/>
</dbReference>
<protein>
    <submittedName>
        <fullName evidence="3">Uncharacterized protein</fullName>
    </submittedName>
</protein>
<evidence type="ECO:0000256" key="1">
    <source>
        <dbReference type="SAM" id="Coils"/>
    </source>
</evidence>
<sequence>MAMAGTKKDWTLGEMLSKPTGGLASDHPPPASQEMQMEDEGTESPVTHSLIASLFASLRDDLQMAKKDLSQALKAVRRELTELGDRVSTLEDHETSQDEEI</sequence>
<accession>A0AAV7NVC2</accession>
<reference evidence="3" key="1">
    <citation type="journal article" date="2022" name="bioRxiv">
        <title>Sequencing and chromosome-scale assembly of the giantPleurodeles waltlgenome.</title>
        <authorList>
            <person name="Brown T."/>
            <person name="Elewa A."/>
            <person name="Iarovenko S."/>
            <person name="Subramanian E."/>
            <person name="Araus A.J."/>
            <person name="Petzold A."/>
            <person name="Susuki M."/>
            <person name="Suzuki K.-i.T."/>
            <person name="Hayashi T."/>
            <person name="Toyoda A."/>
            <person name="Oliveira C."/>
            <person name="Osipova E."/>
            <person name="Leigh N.D."/>
            <person name="Simon A."/>
            <person name="Yun M.H."/>
        </authorList>
    </citation>
    <scope>NUCLEOTIDE SEQUENCE</scope>
    <source>
        <strain evidence="3">20211129_DDA</strain>
        <tissue evidence="3">Liver</tissue>
    </source>
</reference>
<feature type="region of interest" description="Disordered" evidence="2">
    <location>
        <begin position="1"/>
        <end position="46"/>
    </location>
</feature>
<evidence type="ECO:0000256" key="2">
    <source>
        <dbReference type="SAM" id="MobiDB-lite"/>
    </source>
</evidence>
<comment type="caution">
    <text evidence="3">The sequence shown here is derived from an EMBL/GenBank/DDBJ whole genome shotgun (WGS) entry which is preliminary data.</text>
</comment>
<dbReference type="AlphaFoldDB" id="A0AAV7NVC2"/>
<proteinExistence type="predicted"/>
<keyword evidence="1" id="KW-0175">Coiled coil</keyword>
<feature type="coiled-coil region" evidence="1">
    <location>
        <begin position="59"/>
        <end position="93"/>
    </location>
</feature>